<dbReference type="KEGG" id="csci:HDCHBGLK_01572"/>
<evidence type="ECO:0000313" key="1">
    <source>
        <dbReference type="EMBL" id="QBF74176.1"/>
    </source>
</evidence>
<organism evidence="1 2">
    <name type="scientific">Clostridium scindens (strain ATCC 35704 / DSM 5676 / VPI 13733 / 19)</name>
    <dbReference type="NCBI Taxonomy" id="411468"/>
    <lineage>
        <taxon>Bacteria</taxon>
        <taxon>Bacillati</taxon>
        <taxon>Bacillota</taxon>
        <taxon>Clostridia</taxon>
        <taxon>Lachnospirales</taxon>
        <taxon>Lachnospiraceae</taxon>
    </lineage>
</organism>
<sequence length="81" mass="9105">MNMDFNQIAMLQKLKGCLDRFRAGHPKFPLFLKAVSQEALVEGSVIEITVTAPDGRNYCSNIKLNSEDLEFVDCLKTLGNR</sequence>
<dbReference type="GeneID" id="62695791"/>
<evidence type="ECO:0000313" key="2">
    <source>
        <dbReference type="Proteomes" id="UP000289664"/>
    </source>
</evidence>
<keyword evidence="2" id="KW-1185">Reference proteome</keyword>
<reference evidence="1 2" key="1">
    <citation type="journal article" date="2019" name="Appl. Environ. Microbiol.">
        <title>Clostridium scindens ATCC 35704: integration of nutritional requirements, the complete genome sequence, and global transcriptional responses to bile acids.</title>
        <authorList>
            <person name="Devendran S."/>
            <person name="Shrestha R."/>
            <person name="Alves J.M.P."/>
            <person name="Wolf P.G."/>
            <person name="Ly L."/>
            <person name="Hernandez A.G."/>
            <person name="Mendez-Garcia C."/>
            <person name="Inboden A."/>
            <person name="Wiley J."/>
            <person name="Paul O."/>
            <person name="Allen A."/>
            <person name="Springer E."/>
            <person name="Wright C.L."/>
            <person name="Fields C.J."/>
            <person name="Daniel S.L."/>
            <person name="Ridlon J.M."/>
        </authorList>
    </citation>
    <scope>NUCLEOTIDE SEQUENCE [LARGE SCALE GENOMIC DNA]</scope>
    <source>
        <strain evidence="1 2">ATCC 35704</strain>
    </source>
</reference>
<dbReference type="EMBL" id="CP036170">
    <property type="protein sequence ID" value="QBF74176.1"/>
    <property type="molecule type" value="Genomic_DNA"/>
</dbReference>
<protein>
    <submittedName>
        <fullName evidence="1">Uncharacterized protein</fullName>
    </submittedName>
</protein>
<dbReference type="RefSeq" id="WP_039910108.1">
    <property type="nucleotide sequence ID" value="NZ_CP036170.1"/>
</dbReference>
<dbReference type="Proteomes" id="UP000289664">
    <property type="component" value="Chromosome"/>
</dbReference>
<dbReference type="AlphaFoldDB" id="A0A494WPX5"/>
<proteinExistence type="predicted"/>
<gene>
    <name evidence="1" type="ORF">HDCHBGLK_01572</name>
</gene>
<accession>A0A494WPX5</accession>
<name>A0A494WPX5_CLOS5</name>
<dbReference type="OrthoDB" id="1766780at2"/>